<name>A0ABV2BVN9_9GAMM</name>
<comment type="caution">
    <text evidence="8">The sequence shown here is derived from an EMBL/GenBank/DDBJ whole genome shotgun (WGS) entry which is preliminary data.</text>
</comment>
<dbReference type="InterPro" id="IPR049058">
    <property type="entry name" value="NAD_Glu_DH_HM2"/>
</dbReference>
<dbReference type="InterPro" id="IPR036291">
    <property type="entry name" value="NAD(P)-bd_dom_sf"/>
</dbReference>
<dbReference type="SUPFAM" id="SSF51735">
    <property type="entry name" value="NAD(P)-binding Rossmann-fold domains"/>
    <property type="match status" value="1"/>
</dbReference>
<feature type="region of interest" description="Disordered" evidence="2">
    <location>
        <begin position="1632"/>
        <end position="1664"/>
    </location>
</feature>
<evidence type="ECO:0000313" key="8">
    <source>
        <dbReference type="EMBL" id="MET1255980.1"/>
    </source>
</evidence>
<dbReference type="PIRSF" id="PIRSF036761">
    <property type="entry name" value="GDH_Mll4104"/>
    <property type="match status" value="1"/>
</dbReference>
<organism evidence="8 9">
    <name type="scientific">Aliikangiella maris</name>
    <dbReference type="NCBI Taxonomy" id="3162458"/>
    <lineage>
        <taxon>Bacteria</taxon>
        <taxon>Pseudomonadati</taxon>
        <taxon>Pseudomonadota</taxon>
        <taxon>Gammaproteobacteria</taxon>
        <taxon>Oceanospirillales</taxon>
        <taxon>Pleioneaceae</taxon>
        <taxon>Aliikangiella</taxon>
    </lineage>
</organism>
<evidence type="ECO:0000313" key="9">
    <source>
        <dbReference type="Proteomes" id="UP001548189"/>
    </source>
</evidence>
<dbReference type="Pfam" id="PF21077">
    <property type="entry name" value="GDH_ACT3"/>
    <property type="match status" value="1"/>
</dbReference>
<feature type="domain" description="NAD-glutamate dehydrogenase N-terminal ACT1" evidence="5">
    <location>
        <begin position="35"/>
        <end position="174"/>
    </location>
</feature>
<dbReference type="Pfam" id="PF21079">
    <property type="entry name" value="GDH_HM2"/>
    <property type="match status" value="1"/>
</dbReference>
<dbReference type="InterPro" id="IPR007780">
    <property type="entry name" value="NAD_Glu_DH_bac"/>
</dbReference>
<dbReference type="InterPro" id="IPR028971">
    <property type="entry name" value="NAD-GDH_cat"/>
</dbReference>
<dbReference type="EMBL" id="JBEVCJ010000015">
    <property type="protein sequence ID" value="MET1255980.1"/>
    <property type="molecule type" value="Genomic_DNA"/>
</dbReference>
<dbReference type="InterPro" id="IPR049064">
    <property type="entry name" value="NAD_Glu_DH_ACT3"/>
</dbReference>
<dbReference type="Pfam" id="PF21076">
    <property type="entry name" value="GDH_ACT2"/>
    <property type="match status" value="1"/>
</dbReference>
<dbReference type="PANTHER" id="PTHR43403">
    <property type="entry name" value="NAD-SPECIFIC GLUTAMATE DEHYDROGENASE"/>
    <property type="match status" value="1"/>
</dbReference>
<dbReference type="InterPro" id="IPR049062">
    <property type="entry name" value="NAD_Glu_DH_ACT2"/>
</dbReference>
<reference evidence="8 9" key="1">
    <citation type="submission" date="2024-06" db="EMBL/GenBank/DDBJ databases">
        <authorList>
            <person name="Li F."/>
        </authorList>
    </citation>
    <scope>NUCLEOTIDE SEQUENCE [LARGE SCALE GENOMIC DNA]</scope>
    <source>
        <strain evidence="8 9">GXAS 311</strain>
    </source>
</reference>
<dbReference type="Pfam" id="PF21078">
    <property type="entry name" value="GDH_HM3"/>
    <property type="match status" value="1"/>
</dbReference>
<sequence>MTIEQKMYESILFKNVIQLINNKFSKKQAELVGKFAHYFCAGISSTDFDFKNENELYASIVSLWNYMQSCKEESNVRVYTPSLENNGWQSRHSIIELVHKDMPFLVDSVRMELNRMGINIHLHIHIPLDLKRDKDSKISYISRPDPNSPYTSLTPMYLEIDRQLDEGEMEVIKLNLEEVLSDVRVTVSDWEPMKKKLAEVIERLNDLPAKLVNERNKECRDFLAWISGNHFTLLGYAYYSLEQVKKDYRLVPDDASCLGLKTKDIWKPKAYSLNDLPSGARNLILNSENLLVLTKLSAVSRVHRPAHIDYIGVKRVNEEGEIIGEDRFIGLYTSAAYNLNPMSIPVLRQKIQTVQERSGLTPLEHDLKVLRNILETYPRDELFQTRVDDLYETTIGILQIQERPIIRLFIRPDPYGRFFSCLVYVPREIYTTKIRVKITEILKNSLNAISEPQFTTSFSESILARIHYIVPVENAEEIKYNVKEIEENLHQATRSWQDNLKESLISEFGESEGNRLVKRYLERFPVGYQEQSITQTAVLDIQHLESLTDENPLSMLLYRSQEDAQDRIRFKLFYRNEPKPLSYVIPMLENMGLNIIAENPHRIHPNNGTERWMSDFTMQHPDGTMLDLEKLKDKFQTAFSKIWLNDAENDGFNRLVLAAQLDWREIAMLRAYAKYMWQIGSSFSQNYIEDTLTAYPKISTLLVSYFYQKFSPELKQSSTKLAGIRKKIIEALDKVAILDQDRILNRYLELMDASIRTNFFQKNADGNYKTYISIKLKPSEISDMPQPAPMFEIFVYSPKVEGVHLRGGKVARGGLRWSDRREDFRTEILGLVKAQQVKNSVIVPVGAKGGFVCKRSLVGLSREEFMAEGIACYKIFISALLDITDNLVDGQLVPPVDVVRLDEDDPYLVVAADKGTATFSDIANGISNEYNFWLGDAFASGGSVGYDHKKMGITAKGAWESVKRHFMELGIDCQKTSFTAVGIGDMAGDVFGNGMLCSPMTKLVAAFNHLHIFIDPDPDVEKSYQERQRLFDLPRSSWTDYNSDLISKGGGIFSRDAKSIPLSPEIKSLLGVDNDSLSPNQLINAILKAKVDLLWNGGIGTYVKATRETHSDVGDRANDSLRVNGNQLGCKIIGEGGNLGVTQLGRIEYMRSGGKANTDFIDNAGGVNCSDNEVNIKILLNQIVSAGEMTEKQRIKILAAMTDEVAEIVLRENFLQAQSISTSEERSSKMVKELMRFIHWLEKEGKLNRELEFLPNDEELLERLAQGEGLTRAEIAVLTAYGKMVLKEDLRTPEIAEETYYHDVLINYFPKPIRNKYAEQTKQHPLKDEIIAMKLANEMVDYLGSNFAFRVMDETGANSSDVANCYTMAKEIFEMPLMWKQIESLDHSIPATIKHDMIYQTQRMIRRCTRWFLRHRPKNLDIKSGIEYFKDGVCELQKSIHKILDKQENKSIRKDIDNWTHQGVPVLLAERIGYLSTLFSALDIIEMSKLTGLNIAMVAEVYFKLGAKLELHWFLEQINLQPVDNHWQAFARASFREDLDWQQRSLTVAVLHMSKRNASAEERIINWVIKNADLLSRWQQMLADFRSSSRHEFAKFSVALRELLILVQSSVRAAATAREKDLVSQSNIKDKPTVKAKVTETKTGQVPKASMSKNDEKKRKVKES</sequence>
<dbReference type="Proteomes" id="UP001548189">
    <property type="component" value="Unassembled WGS sequence"/>
</dbReference>
<dbReference type="SUPFAM" id="SSF53223">
    <property type="entry name" value="Aminoacid dehydrogenase-like, N-terminal domain"/>
    <property type="match status" value="1"/>
</dbReference>
<accession>A0ABV2BVN9</accession>
<keyword evidence="9" id="KW-1185">Reference proteome</keyword>
<feature type="compositionally biased region" description="Basic and acidic residues" evidence="2">
    <location>
        <begin position="1653"/>
        <end position="1664"/>
    </location>
</feature>
<dbReference type="RefSeq" id="WP_353896565.1">
    <property type="nucleotide sequence ID" value="NZ_JBEVCJ010000015.1"/>
</dbReference>
<dbReference type="Pfam" id="PF21073">
    <property type="entry name" value="GDH_HM1"/>
    <property type="match status" value="1"/>
</dbReference>
<dbReference type="InterPro" id="IPR024727">
    <property type="entry name" value="NAD_Glu_DH_N_ACT1"/>
</dbReference>
<dbReference type="Gene3D" id="3.40.50.720">
    <property type="entry name" value="NAD(P)-binding Rossmann-like Domain"/>
    <property type="match status" value="1"/>
</dbReference>
<dbReference type="InterPro" id="IPR049059">
    <property type="entry name" value="NAD_Glu_DH_HM1"/>
</dbReference>
<dbReference type="InterPro" id="IPR048381">
    <property type="entry name" value="GDH_C"/>
</dbReference>
<dbReference type="EC" id="1.4.1.2" evidence="8"/>
<gene>
    <name evidence="8" type="ORF">ABVT43_12640</name>
</gene>
<dbReference type="Pfam" id="PF05088">
    <property type="entry name" value="Bac_GDH_CD"/>
    <property type="match status" value="1"/>
</dbReference>
<dbReference type="Pfam" id="PF21075">
    <property type="entry name" value="GDH_ACT1"/>
    <property type="match status" value="1"/>
</dbReference>
<evidence type="ECO:0000259" key="7">
    <source>
        <dbReference type="Pfam" id="PF21077"/>
    </source>
</evidence>
<feature type="domain" description="NAD-glutamate dehydrogenase ACT3" evidence="7">
    <location>
        <begin position="553"/>
        <end position="630"/>
    </location>
</feature>
<dbReference type="InterPro" id="IPR049056">
    <property type="entry name" value="NAD_Glu_DH_HM3"/>
</dbReference>
<feature type="domain" description="NAD-specific glutamate dehydrogenase C-terminal" evidence="4">
    <location>
        <begin position="1267"/>
        <end position="1603"/>
    </location>
</feature>
<evidence type="ECO:0000259" key="4">
    <source>
        <dbReference type="Pfam" id="PF21074"/>
    </source>
</evidence>
<dbReference type="PANTHER" id="PTHR43403:SF1">
    <property type="entry name" value="NAD-SPECIFIC GLUTAMATE DEHYDROGENASE"/>
    <property type="match status" value="1"/>
</dbReference>
<evidence type="ECO:0000259" key="3">
    <source>
        <dbReference type="Pfam" id="PF05088"/>
    </source>
</evidence>
<dbReference type="GO" id="GO:0004352">
    <property type="term" value="F:glutamate dehydrogenase (NAD+) activity"/>
    <property type="evidence" value="ECO:0007669"/>
    <property type="project" value="UniProtKB-EC"/>
</dbReference>
<evidence type="ECO:0000259" key="5">
    <source>
        <dbReference type="Pfam" id="PF21075"/>
    </source>
</evidence>
<keyword evidence="1 8" id="KW-0560">Oxidoreductase</keyword>
<evidence type="ECO:0000256" key="2">
    <source>
        <dbReference type="SAM" id="MobiDB-lite"/>
    </source>
</evidence>
<feature type="domain" description="NAD-glutamate dehydrogenase catalytic" evidence="3">
    <location>
        <begin position="728"/>
        <end position="1222"/>
    </location>
</feature>
<evidence type="ECO:0000256" key="1">
    <source>
        <dbReference type="ARBA" id="ARBA00023002"/>
    </source>
</evidence>
<dbReference type="Pfam" id="PF21074">
    <property type="entry name" value="GDH_C"/>
    <property type="match status" value="1"/>
</dbReference>
<dbReference type="InterPro" id="IPR046346">
    <property type="entry name" value="Aminoacid_DH-like_N_sf"/>
</dbReference>
<protein>
    <submittedName>
        <fullName evidence="8">NAD-glutamate dehydrogenase</fullName>
        <ecNumber evidence="8">1.4.1.2</ecNumber>
    </submittedName>
</protein>
<feature type="domain" description="NAD-glutamate dehydrogenase ACT2" evidence="6">
    <location>
        <begin position="407"/>
        <end position="497"/>
    </location>
</feature>
<proteinExistence type="predicted"/>
<evidence type="ECO:0000259" key="6">
    <source>
        <dbReference type="Pfam" id="PF21076"/>
    </source>
</evidence>